<dbReference type="EMBL" id="JARPMG010000006">
    <property type="protein sequence ID" value="KAJ8099684.1"/>
    <property type="molecule type" value="Genomic_DNA"/>
</dbReference>
<name>A0AAD7VSG4_9ASCO</name>
<dbReference type="GeneID" id="80885688"/>
<dbReference type="PANTHER" id="PTHR13384:SF16">
    <property type="entry name" value="GROWTH REGULATION PROTEIN"/>
    <property type="match status" value="1"/>
</dbReference>
<feature type="region of interest" description="Disordered" evidence="1">
    <location>
        <begin position="118"/>
        <end position="145"/>
    </location>
</feature>
<evidence type="ECO:0000256" key="1">
    <source>
        <dbReference type="SAM" id="MobiDB-lite"/>
    </source>
</evidence>
<gene>
    <name evidence="2" type="ORF">POJ06DRAFT_295770</name>
</gene>
<reference evidence="2" key="1">
    <citation type="submission" date="2023-03" db="EMBL/GenBank/DDBJ databases">
        <title>Near-Complete genome sequence of Lipomyces tetrasporous NRRL Y-64009, an oleaginous yeast capable of growing on lignocellulosic hydrolysates.</title>
        <authorList>
            <consortium name="Lawrence Berkeley National Laboratory"/>
            <person name="Jagtap S.S."/>
            <person name="Liu J.-J."/>
            <person name="Walukiewicz H.E."/>
            <person name="Pangilinan J."/>
            <person name="Lipzen A."/>
            <person name="Ahrendt S."/>
            <person name="Koriabine M."/>
            <person name="Cobaugh K."/>
            <person name="Salamov A."/>
            <person name="Yoshinaga Y."/>
            <person name="Ng V."/>
            <person name="Daum C."/>
            <person name="Grigoriev I.V."/>
            <person name="Slininger P.J."/>
            <person name="Dien B.S."/>
            <person name="Jin Y.-S."/>
            <person name="Rao C.V."/>
        </authorList>
    </citation>
    <scope>NUCLEOTIDE SEQUENCE</scope>
    <source>
        <strain evidence="2">NRRL Y-64009</strain>
    </source>
</reference>
<dbReference type="Proteomes" id="UP001217417">
    <property type="component" value="Unassembled WGS sequence"/>
</dbReference>
<evidence type="ECO:0000313" key="2">
    <source>
        <dbReference type="EMBL" id="KAJ8099684.1"/>
    </source>
</evidence>
<dbReference type="GO" id="GO:0005634">
    <property type="term" value="C:nucleus"/>
    <property type="evidence" value="ECO:0007669"/>
    <property type="project" value="TreeGrafter"/>
</dbReference>
<evidence type="ECO:0000313" key="3">
    <source>
        <dbReference type="Proteomes" id="UP001217417"/>
    </source>
</evidence>
<dbReference type="RefSeq" id="XP_056043134.1">
    <property type="nucleotide sequence ID" value="XM_056190522.1"/>
</dbReference>
<dbReference type="GO" id="GO:0003723">
    <property type="term" value="F:RNA binding"/>
    <property type="evidence" value="ECO:0007669"/>
    <property type="project" value="TreeGrafter"/>
</dbReference>
<dbReference type="AlphaFoldDB" id="A0AAD7VSG4"/>
<accession>A0AAD7VSG4</accession>
<dbReference type="SUPFAM" id="SSF54695">
    <property type="entry name" value="POZ domain"/>
    <property type="match status" value="1"/>
</dbReference>
<keyword evidence="3" id="KW-1185">Reference proteome</keyword>
<sequence>MTATPAAGEATGGAAAAHNSIIAQVQAHTVGLFSHSDTAQAHDSTITLELRGHRFVLQRDELMALPESVLLCLFPNGVFVDGQGNMVNSISGRDVISVDFSPRCLDYVVDTFRAVSTTVTPSPPCSPVSSPPASPKAIPPVSPPQPASPLAPSVSILALKPAIIVLQEDLDYYVIPPFTVAHLKRPAAPLNHSTTNQTSSSHRFSKLLHHHSISQSALEHAPDPNHSGILRLPESYNPDWKDDYIHEPPTYPDVVRLKIGVGNKLLAERGIFCALKRARQTTSDIVSVNPGETLEHAQAAGTAEKHLLDMLCSSGFHETDEWGIREREPNKTVISSLALVRLLATSDPGTPTLQSSSEQQHQHMAVNPMAQKLLLFWRKPARKCWWDQLVVKGIEGFDPDVEVKVHVRRMWTLELSVVGVH</sequence>
<feature type="compositionally biased region" description="Pro residues" evidence="1">
    <location>
        <begin position="121"/>
        <end position="145"/>
    </location>
</feature>
<comment type="caution">
    <text evidence="2">The sequence shown here is derived from an EMBL/GenBank/DDBJ whole genome shotgun (WGS) entry which is preliminary data.</text>
</comment>
<proteinExistence type="predicted"/>
<evidence type="ECO:0008006" key="4">
    <source>
        <dbReference type="Google" id="ProtNLM"/>
    </source>
</evidence>
<dbReference type="PANTHER" id="PTHR13384">
    <property type="entry name" value="G PATCH DOMAIN-CONTAINING PROTEIN 1"/>
    <property type="match status" value="1"/>
</dbReference>
<dbReference type="InterPro" id="IPR011333">
    <property type="entry name" value="SKP1/BTB/POZ_sf"/>
</dbReference>
<protein>
    <recommendedName>
        <fullName evidence="4">Phosphatase activator</fullName>
    </recommendedName>
</protein>
<organism evidence="2 3">
    <name type="scientific">Lipomyces tetrasporus</name>
    <dbReference type="NCBI Taxonomy" id="54092"/>
    <lineage>
        <taxon>Eukaryota</taxon>
        <taxon>Fungi</taxon>
        <taxon>Dikarya</taxon>
        <taxon>Ascomycota</taxon>
        <taxon>Saccharomycotina</taxon>
        <taxon>Lipomycetes</taxon>
        <taxon>Lipomycetales</taxon>
        <taxon>Lipomycetaceae</taxon>
        <taxon>Lipomyces</taxon>
    </lineage>
</organism>